<comment type="caution">
    <text evidence="2">The sequence shown here is derived from an EMBL/GenBank/DDBJ whole genome shotgun (WGS) entry which is preliminary data.</text>
</comment>
<organism evidence="2 3">
    <name type="scientific">Russula ochroleuca</name>
    <dbReference type="NCBI Taxonomy" id="152965"/>
    <lineage>
        <taxon>Eukaryota</taxon>
        <taxon>Fungi</taxon>
        <taxon>Dikarya</taxon>
        <taxon>Basidiomycota</taxon>
        <taxon>Agaricomycotina</taxon>
        <taxon>Agaricomycetes</taxon>
        <taxon>Russulales</taxon>
        <taxon>Russulaceae</taxon>
        <taxon>Russula</taxon>
    </lineage>
</organism>
<protein>
    <submittedName>
        <fullName evidence="2">Uncharacterized protein</fullName>
    </submittedName>
</protein>
<name>A0A9P5MSR6_9AGAM</name>
<evidence type="ECO:0000313" key="2">
    <source>
        <dbReference type="EMBL" id="KAF8477804.1"/>
    </source>
</evidence>
<accession>A0A9P5MSR6</accession>
<feature type="compositionally biased region" description="Basic and acidic residues" evidence="1">
    <location>
        <begin position="123"/>
        <end position="134"/>
    </location>
</feature>
<evidence type="ECO:0000256" key="1">
    <source>
        <dbReference type="SAM" id="MobiDB-lite"/>
    </source>
</evidence>
<dbReference type="AlphaFoldDB" id="A0A9P5MSR6"/>
<dbReference type="Proteomes" id="UP000759537">
    <property type="component" value="Unassembled WGS sequence"/>
</dbReference>
<sequence length="167" mass="18270">MSTLMCPLAPSRFLITPVHHPSSDTAYAVGSVLSHAHDLSRIRLLEHARTAGIPTARMAEQTLISSRRSSVVALDQPTRMSSAAKSRAAPHLNVRELCLSRPWQRSCTNPHSPKDLPSGDNARGNEHELGRHGDNQLSRRGIPPVLLTARVLHLSSPRTRWMASDAA</sequence>
<proteinExistence type="predicted"/>
<keyword evidence="3" id="KW-1185">Reference proteome</keyword>
<reference evidence="2" key="2">
    <citation type="journal article" date="2020" name="Nat. Commun.">
        <title>Large-scale genome sequencing of mycorrhizal fungi provides insights into the early evolution of symbiotic traits.</title>
        <authorList>
            <person name="Miyauchi S."/>
            <person name="Kiss E."/>
            <person name="Kuo A."/>
            <person name="Drula E."/>
            <person name="Kohler A."/>
            <person name="Sanchez-Garcia M."/>
            <person name="Morin E."/>
            <person name="Andreopoulos B."/>
            <person name="Barry K.W."/>
            <person name="Bonito G."/>
            <person name="Buee M."/>
            <person name="Carver A."/>
            <person name="Chen C."/>
            <person name="Cichocki N."/>
            <person name="Clum A."/>
            <person name="Culley D."/>
            <person name="Crous P.W."/>
            <person name="Fauchery L."/>
            <person name="Girlanda M."/>
            <person name="Hayes R.D."/>
            <person name="Keri Z."/>
            <person name="LaButti K."/>
            <person name="Lipzen A."/>
            <person name="Lombard V."/>
            <person name="Magnuson J."/>
            <person name="Maillard F."/>
            <person name="Murat C."/>
            <person name="Nolan M."/>
            <person name="Ohm R.A."/>
            <person name="Pangilinan J."/>
            <person name="Pereira M.F."/>
            <person name="Perotto S."/>
            <person name="Peter M."/>
            <person name="Pfister S."/>
            <person name="Riley R."/>
            <person name="Sitrit Y."/>
            <person name="Stielow J.B."/>
            <person name="Szollosi G."/>
            <person name="Zifcakova L."/>
            <person name="Stursova M."/>
            <person name="Spatafora J.W."/>
            <person name="Tedersoo L."/>
            <person name="Vaario L.M."/>
            <person name="Yamada A."/>
            <person name="Yan M."/>
            <person name="Wang P."/>
            <person name="Xu J."/>
            <person name="Bruns T."/>
            <person name="Baldrian P."/>
            <person name="Vilgalys R."/>
            <person name="Dunand C."/>
            <person name="Henrissat B."/>
            <person name="Grigoriev I.V."/>
            <person name="Hibbett D."/>
            <person name="Nagy L.G."/>
            <person name="Martin F.M."/>
        </authorList>
    </citation>
    <scope>NUCLEOTIDE SEQUENCE</scope>
    <source>
        <strain evidence="2">Prilba</strain>
    </source>
</reference>
<reference evidence="2" key="1">
    <citation type="submission" date="2019-10" db="EMBL/GenBank/DDBJ databases">
        <authorList>
            <consortium name="DOE Joint Genome Institute"/>
            <person name="Kuo A."/>
            <person name="Miyauchi S."/>
            <person name="Kiss E."/>
            <person name="Drula E."/>
            <person name="Kohler A."/>
            <person name="Sanchez-Garcia M."/>
            <person name="Andreopoulos B."/>
            <person name="Barry K.W."/>
            <person name="Bonito G."/>
            <person name="Buee M."/>
            <person name="Carver A."/>
            <person name="Chen C."/>
            <person name="Cichocki N."/>
            <person name="Clum A."/>
            <person name="Culley D."/>
            <person name="Crous P.W."/>
            <person name="Fauchery L."/>
            <person name="Girlanda M."/>
            <person name="Hayes R."/>
            <person name="Keri Z."/>
            <person name="LaButti K."/>
            <person name="Lipzen A."/>
            <person name="Lombard V."/>
            <person name="Magnuson J."/>
            <person name="Maillard F."/>
            <person name="Morin E."/>
            <person name="Murat C."/>
            <person name="Nolan M."/>
            <person name="Ohm R."/>
            <person name="Pangilinan J."/>
            <person name="Pereira M."/>
            <person name="Perotto S."/>
            <person name="Peter M."/>
            <person name="Riley R."/>
            <person name="Sitrit Y."/>
            <person name="Stielow B."/>
            <person name="Szollosi G."/>
            <person name="Zifcakova L."/>
            <person name="Stursova M."/>
            <person name="Spatafora J.W."/>
            <person name="Tedersoo L."/>
            <person name="Vaario L.-M."/>
            <person name="Yamada A."/>
            <person name="Yan M."/>
            <person name="Wang P."/>
            <person name="Xu J."/>
            <person name="Bruns T."/>
            <person name="Baldrian P."/>
            <person name="Vilgalys R."/>
            <person name="Henrissat B."/>
            <person name="Grigoriev I.V."/>
            <person name="Hibbett D."/>
            <person name="Nagy L.G."/>
            <person name="Martin F.M."/>
        </authorList>
    </citation>
    <scope>NUCLEOTIDE SEQUENCE</scope>
    <source>
        <strain evidence="2">Prilba</strain>
    </source>
</reference>
<dbReference type="EMBL" id="WHVB01000013">
    <property type="protein sequence ID" value="KAF8477804.1"/>
    <property type="molecule type" value="Genomic_DNA"/>
</dbReference>
<evidence type="ECO:0000313" key="3">
    <source>
        <dbReference type="Proteomes" id="UP000759537"/>
    </source>
</evidence>
<feature type="region of interest" description="Disordered" evidence="1">
    <location>
        <begin position="104"/>
        <end position="141"/>
    </location>
</feature>
<gene>
    <name evidence="2" type="ORF">DFH94DRAFT_755919</name>
</gene>